<keyword evidence="9 10" id="KW-0472">Membrane</keyword>
<dbReference type="GO" id="GO:0006493">
    <property type="term" value="P:protein O-linked glycosylation"/>
    <property type="evidence" value="ECO:0007669"/>
    <property type="project" value="TreeGrafter"/>
</dbReference>
<evidence type="ECO:0000256" key="6">
    <source>
        <dbReference type="ARBA" id="ARBA00022968"/>
    </source>
</evidence>
<proteinExistence type="inferred from homology"/>
<evidence type="ECO:0000256" key="5">
    <source>
        <dbReference type="ARBA" id="ARBA00022692"/>
    </source>
</evidence>
<dbReference type="Proteomes" id="UP000025227">
    <property type="component" value="Unplaced"/>
</dbReference>
<evidence type="ECO:0000256" key="8">
    <source>
        <dbReference type="ARBA" id="ARBA00023034"/>
    </source>
</evidence>
<evidence type="ECO:0000256" key="7">
    <source>
        <dbReference type="ARBA" id="ARBA00022989"/>
    </source>
</evidence>
<evidence type="ECO:0000256" key="3">
    <source>
        <dbReference type="ARBA" id="ARBA00022676"/>
    </source>
</evidence>
<feature type="transmembrane region" description="Helical" evidence="10">
    <location>
        <begin position="6"/>
        <end position="25"/>
    </location>
</feature>
<sequence>MRVLPFHVVSLASFLLIMVFVCIFIDSQFVGRLQGGLMPSFASSEAGLVEDANRLVWKRFGENIDFFDERLRVINYTIVPAPSSYCYKHFVVIVASRTNDTAKRTRLRDTYGRLGNEFSFRILFILGNSGTVGDEQLIEQEAKDHGDILQANFVDSYDNLTIKSIAAMRYVAGVCTEVKAIFKVDDDVAWNVLETSLLVNYAAANNSIHCPLTQNQPVRDRKDKWYVSRREFPGDLYPPYCCGFAYLIPLQALHTILNATKTERLLHIEDAFITGHLAKKTSVKQVSVMDRASFYRLDYPWFPEAIFTLVPDSEAIDFFLITNRKWFLQRFSPGPINS</sequence>
<dbReference type="AlphaFoldDB" id="A0A7I4Y1E2"/>
<dbReference type="PANTHER" id="PTHR11214">
    <property type="entry name" value="BETA-1,3-N-ACETYLGLUCOSAMINYLTRANSFERASE"/>
    <property type="match status" value="1"/>
</dbReference>
<dbReference type="WBParaSite" id="HCON_00042215-00001">
    <property type="protein sequence ID" value="HCON_00042215-00001"/>
    <property type="gene ID" value="HCON_00042215"/>
</dbReference>
<name>A0A7I4Y1E2_HAECO</name>
<keyword evidence="5 10" id="KW-0812">Transmembrane</keyword>
<keyword evidence="3 10" id="KW-0328">Glycosyltransferase</keyword>
<organism evidence="11 12">
    <name type="scientific">Haemonchus contortus</name>
    <name type="common">Barber pole worm</name>
    <dbReference type="NCBI Taxonomy" id="6289"/>
    <lineage>
        <taxon>Eukaryota</taxon>
        <taxon>Metazoa</taxon>
        <taxon>Ecdysozoa</taxon>
        <taxon>Nematoda</taxon>
        <taxon>Chromadorea</taxon>
        <taxon>Rhabditida</taxon>
        <taxon>Rhabditina</taxon>
        <taxon>Rhabditomorpha</taxon>
        <taxon>Strongyloidea</taxon>
        <taxon>Trichostrongylidae</taxon>
        <taxon>Haemonchus</taxon>
    </lineage>
</organism>
<dbReference type="InterPro" id="IPR002659">
    <property type="entry name" value="Glyco_trans_31"/>
</dbReference>
<evidence type="ECO:0000256" key="2">
    <source>
        <dbReference type="ARBA" id="ARBA00008661"/>
    </source>
</evidence>
<dbReference type="EC" id="2.4.1.-" evidence="10"/>
<evidence type="ECO:0000256" key="10">
    <source>
        <dbReference type="RuleBase" id="RU363063"/>
    </source>
</evidence>
<evidence type="ECO:0000256" key="1">
    <source>
        <dbReference type="ARBA" id="ARBA00004323"/>
    </source>
</evidence>
<keyword evidence="7 10" id="KW-1133">Transmembrane helix</keyword>
<keyword evidence="8 10" id="KW-0333">Golgi apparatus</keyword>
<accession>A0A7I4Y1E2</accession>
<dbReference type="GO" id="GO:0000139">
    <property type="term" value="C:Golgi membrane"/>
    <property type="evidence" value="ECO:0007669"/>
    <property type="project" value="UniProtKB-SubCell"/>
</dbReference>
<evidence type="ECO:0000313" key="12">
    <source>
        <dbReference type="WBParaSite" id="HCON_00042215-00001"/>
    </source>
</evidence>
<keyword evidence="11" id="KW-1185">Reference proteome</keyword>
<dbReference type="GO" id="GO:0016758">
    <property type="term" value="F:hexosyltransferase activity"/>
    <property type="evidence" value="ECO:0007669"/>
    <property type="project" value="InterPro"/>
</dbReference>
<evidence type="ECO:0000256" key="9">
    <source>
        <dbReference type="ARBA" id="ARBA00023136"/>
    </source>
</evidence>
<dbReference type="OrthoDB" id="6355886at2759"/>
<keyword evidence="4" id="KW-0808">Transferase</keyword>
<dbReference type="PANTHER" id="PTHR11214:SF3">
    <property type="entry name" value="BETA-1,3-GALACTOSYLTRANSFERASE 6"/>
    <property type="match status" value="1"/>
</dbReference>
<dbReference type="Pfam" id="PF01762">
    <property type="entry name" value="Galactosyl_T"/>
    <property type="match status" value="1"/>
</dbReference>
<keyword evidence="6 10" id="KW-0735">Signal-anchor</keyword>
<comment type="similarity">
    <text evidence="2 10">Belongs to the glycosyltransferase 31 family.</text>
</comment>
<comment type="subcellular location">
    <subcellularLocation>
        <location evidence="1 10">Golgi apparatus membrane</location>
        <topology evidence="1 10">Single-pass type II membrane protein</topology>
    </subcellularLocation>
</comment>
<protein>
    <recommendedName>
        <fullName evidence="10">Hexosyltransferase</fullName>
        <ecNumber evidence="10">2.4.1.-</ecNumber>
    </recommendedName>
</protein>
<evidence type="ECO:0000256" key="4">
    <source>
        <dbReference type="ARBA" id="ARBA00022679"/>
    </source>
</evidence>
<evidence type="ECO:0000313" key="11">
    <source>
        <dbReference type="Proteomes" id="UP000025227"/>
    </source>
</evidence>
<reference evidence="12" key="1">
    <citation type="submission" date="2020-12" db="UniProtKB">
        <authorList>
            <consortium name="WormBaseParasite"/>
        </authorList>
    </citation>
    <scope>IDENTIFICATION</scope>
    <source>
        <strain evidence="12">MHco3</strain>
    </source>
</reference>